<feature type="domain" description="Zn(2)-C6 fungal-type" evidence="4">
    <location>
        <begin position="29"/>
        <end position="59"/>
    </location>
</feature>
<dbReference type="GO" id="GO:0005634">
    <property type="term" value="C:nucleus"/>
    <property type="evidence" value="ECO:0007669"/>
    <property type="project" value="UniProtKB-SubCell"/>
</dbReference>
<dbReference type="PANTHER" id="PTHR37534:SF3">
    <property type="entry name" value="ZN(II)2CYS6 TRANSCRIPTION FACTOR (EUROFUNG)"/>
    <property type="match status" value="1"/>
</dbReference>
<feature type="compositionally biased region" description="Basic residues" evidence="3">
    <location>
        <begin position="13"/>
        <end position="25"/>
    </location>
</feature>
<proteinExistence type="predicted"/>
<dbReference type="GO" id="GO:0000976">
    <property type="term" value="F:transcription cis-regulatory region binding"/>
    <property type="evidence" value="ECO:0007669"/>
    <property type="project" value="TreeGrafter"/>
</dbReference>
<accession>A0A6G1LKA9</accession>
<dbReference type="InterPro" id="IPR036864">
    <property type="entry name" value="Zn2-C6_fun-type_DNA-bd_sf"/>
</dbReference>
<dbReference type="GO" id="GO:0008270">
    <property type="term" value="F:zinc ion binding"/>
    <property type="evidence" value="ECO:0007669"/>
    <property type="project" value="InterPro"/>
</dbReference>
<dbReference type="PROSITE" id="PS00463">
    <property type="entry name" value="ZN2_CY6_FUNGAL_1"/>
    <property type="match status" value="1"/>
</dbReference>
<comment type="subcellular location">
    <subcellularLocation>
        <location evidence="1">Nucleus</location>
    </subcellularLocation>
</comment>
<dbReference type="GO" id="GO:0000981">
    <property type="term" value="F:DNA-binding transcription factor activity, RNA polymerase II-specific"/>
    <property type="evidence" value="ECO:0007669"/>
    <property type="project" value="InterPro"/>
</dbReference>
<evidence type="ECO:0000313" key="6">
    <source>
        <dbReference type="Proteomes" id="UP000799436"/>
    </source>
</evidence>
<dbReference type="PANTHER" id="PTHR37534">
    <property type="entry name" value="TRANSCRIPTIONAL ACTIVATOR PROTEIN UGA3"/>
    <property type="match status" value="1"/>
</dbReference>
<evidence type="ECO:0000256" key="3">
    <source>
        <dbReference type="SAM" id="MobiDB-lite"/>
    </source>
</evidence>
<dbReference type="CDD" id="cd00067">
    <property type="entry name" value="GAL4"/>
    <property type="match status" value="1"/>
</dbReference>
<dbReference type="AlphaFoldDB" id="A0A6G1LKA9"/>
<organism evidence="5 6">
    <name type="scientific">Teratosphaeria nubilosa</name>
    <dbReference type="NCBI Taxonomy" id="161662"/>
    <lineage>
        <taxon>Eukaryota</taxon>
        <taxon>Fungi</taxon>
        <taxon>Dikarya</taxon>
        <taxon>Ascomycota</taxon>
        <taxon>Pezizomycotina</taxon>
        <taxon>Dothideomycetes</taxon>
        <taxon>Dothideomycetidae</taxon>
        <taxon>Mycosphaerellales</taxon>
        <taxon>Teratosphaeriaceae</taxon>
        <taxon>Teratosphaeria</taxon>
    </lineage>
</organism>
<dbReference type="SMART" id="SM00066">
    <property type="entry name" value="GAL4"/>
    <property type="match status" value="1"/>
</dbReference>
<dbReference type="InterPro" id="IPR001138">
    <property type="entry name" value="Zn2Cys6_DnaBD"/>
</dbReference>
<gene>
    <name evidence="5" type="ORF">EJ03DRAFT_130719</name>
</gene>
<reference evidence="5" key="1">
    <citation type="journal article" date="2020" name="Stud. Mycol.">
        <title>101 Dothideomycetes genomes: a test case for predicting lifestyles and emergence of pathogens.</title>
        <authorList>
            <person name="Haridas S."/>
            <person name="Albert R."/>
            <person name="Binder M."/>
            <person name="Bloem J."/>
            <person name="Labutti K."/>
            <person name="Salamov A."/>
            <person name="Andreopoulos B."/>
            <person name="Baker S."/>
            <person name="Barry K."/>
            <person name="Bills G."/>
            <person name="Bluhm B."/>
            <person name="Cannon C."/>
            <person name="Castanera R."/>
            <person name="Culley D."/>
            <person name="Daum C."/>
            <person name="Ezra D."/>
            <person name="Gonzalez J."/>
            <person name="Henrissat B."/>
            <person name="Kuo A."/>
            <person name="Liang C."/>
            <person name="Lipzen A."/>
            <person name="Lutzoni F."/>
            <person name="Magnuson J."/>
            <person name="Mondo S."/>
            <person name="Nolan M."/>
            <person name="Ohm R."/>
            <person name="Pangilinan J."/>
            <person name="Park H.-J."/>
            <person name="Ramirez L."/>
            <person name="Alfaro M."/>
            <person name="Sun H."/>
            <person name="Tritt A."/>
            <person name="Yoshinaga Y."/>
            <person name="Zwiers L.-H."/>
            <person name="Turgeon B."/>
            <person name="Goodwin S."/>
            <person name="Spatafora J."/>
            <person name="Crous P."/>
            <person name="Grigoriev I."/>
        </authorList>
    </citation>
    <scope>NUCLEOTIDE SEQUENCE</scope>
    <source>
        <strain evidence="5">CBS 116005</strain>
    </source>
</reference>
<dbReference type="EMBL" id="ML995811">
    <property type="protein sequence ID" value="KAF2773381.1"/>
    <property type="molecule type" value="Genomic_DNA"/>
</dbReference>
<protein>
    <recommendedName>
        <fullName evidence="4">Zn(2)-C6 fungal-type domain-containing protein</fullName>
    </recommendedName>
</protein>
<evidence type="ECO:0000313" key="5">
    <source>
        <dbReference type="EMBL" id="KAF2773381.1"/>
    </source>
</evidence>
<evidence type="ECO:0000256" key="1">
    <source>
        <dbReference type="ARBA" id="ARBA00004123"/>
    </source>
</evidence>
<feature type="region of interest" description="Disordered" evidence="3">
    <location>
        <begin position="1"/>
        <end position="28"/>
    </location>
</feature>
<dbReference type="Pfam" id="PF11951">
    <property type="entry name" value="Fungal_trans_2"/>
    <property type="match status" value="1"/>
</dbReference>
<keyword evidence="6" id="KW-1185">Reference proteome</keyword>
<dbReference type="InterPro" id="IPR021858">
    <property type="entry name" value="Fun_TF"/>
</dbReference>
<dbReference type="SUPFAM" id="SSF57701">
    <property type="entry name" value="Zn2/Cys6 DNA-binding domain"/>
    <property type="match status" value="1"/>
</dbReference>
<feature type="compositionally biased region" description="Basic and acidic residues" evidence="3">
    <location>
        <begin position="1"/>
        <end position="12"/>
    </location>
</feature>
<sequence length="580" mass="64761">MDTTTGKHDAPRSKRVRPSRGRGLRAKTGCEACRSRHVKCTEERPRCRACDKLDKECVYSVASDPTPAADDLFPITIANAKEVTQPREPVQDDRLYRGQSQNVTSPGPQKTPLWSPRATFETSPESTWGSGGHSSAEAASLRWFGLLTKDATNGELVVSPTGHAEFAHNPGQPYAQHPSAIRAATDPQLLAQSDNCSQVNATSAGGYVSLDEVRLQDVEVAIFKHFVKHLSTWIDVTDPAASFSVVVPRMALRNRGLMSAVLAFSARHLSLNPSHAAAAGLQQLDRTLAVQYYHGVLQYLQQEMKKASYLVSDELLATVLTISTYEMIDGSAKGWERHLIGVFWIQRSQWIHGESEGLKRCIWWAWLRQDIWAAFKERRKILSLYMLSRPCSSLGFWELVNRAVFLLGQCVNYASVTEVEAGKLNVQARMERADSLQACLEEWCDYFAPHSQPLPTETSEASMNFKRIWINPPAAALAVQVHHFSRLLLLENRPASGGLRELAGREVMLKESIDTICGIAQCVDEEAMVLTSLQAVYAAGVHERDDSRRQAILQLLHKHQEIVKWPSYDITAELCKEWQS</sequence>
<feature type="compositionally biased region" description="Polar residues" evidence="3">
    <location>
        <begin position="98"/>
        <end position="108"/>
    </location>
</feature>
<dbReference type="GO" id="GO:0045944">
    <property type="term" value="P:positive regulation of transcription by RNA polymerase II"/>
    <property type="evidence" value="ECO:0007669"/>
    <property type="project" value="TreeGrafter"/>
</dbReference>
<dbReference type="Gene3D" id="4.10.240.10">
    <property type="entry name" value="Zn(2)-C6 fungal-type DNA-binding domain"/>
    <property type="match status" value="1"/>
</dbReference>
<dbReference type="Proteomes" id="UP000799436">
    <property type="component" value="Unassembled WGS sequence"/>
</dbReference>
<dbReference type="PROSITE" id="PS50048">
    <property type="entry name" value="ZN2_CY6_FUNGAL_2"/>
    <property type="match status" value="1"/>
</dbReference>
<keyword evidence="2" id="KW-0539">Nucleus</keyword>
<evidence type="ECO:0000256" key="2">
    <source>
        <dbReference type="ARBA" id="ARBA00023242"/>
    </source>
</evidence>
<name>A0A6G1LKA9_9PEZI</name>
<dbReference type="OrthoDB" id="5319341at2759"/>
<evidence type="ECO:0000259" key="4">
    <source>
        <dbReference type="PROSITE" id="PS50048"/>
    </source>
</evidence>
<feature type="region of interest" description="Disordered" evidence="3">
    <location>
        <begin position="96"/>
        <end position="134"/>
    </location>
</feature>
<dbReference type="Pfam" id="PF00172">
    <property type="entry name" value="Zn_clus"/>
    <property type="match status" value="1"/>
</dbReference>